<comment type="caution">
    <text evidence="1">The sequence shown here is derived from an EMBL/GenBank/DDBJ whole genome shotgun (WGS) entry which is preliminary data.</text>
</comment>
<reference evidence="1 2" key="1">
    <citation type="submission" date="2019-11" db="EMBL/GenBank/DDBJ databases">
        <title>Genome analysis of Rhizobacterium cereale a novel genus and species isolated from maize roots in North Spain.</title>
        <authorList>
            <person name="Menendez E."/>
            <person name="Flores-Felix J.D."/>
            <person name="Ramirez-Bahena M.-H."/>
            <person name="Igual J.M."/>
            <person name="Garcia-Fraile P."/>
            <person name="Peix A."/>
            <person name="Velazquez E."/>
        </authorList>
    </citation>
    <scope>NUCLEOTIDE SEQUENCE [LARGE SCALE GENOMIC DNA]</scope>
    <source>
        <strain evidence="1 2">RZME27</strain>
    </source>
</reference>
<evidence type="ECO:0000313" key="2">
    <source>
        <dbReference type="Proteomes" id="UP000435138"/>
    </source>
</evidence>
<dbReference type="Proteomes" id="UP000435138">
    <property type="component" value="Unassembled WGS sequence"/>
</dbReference>
<protein>
    <submittedName>
        <fullName evidence="1">Uncharacterized protein</fullName>
    </submittedName>
</protein>
<dbReference type="AlphaFoldDB" id="A0A6A8A3P5"/>
<proteinExistence type="predicted"/>
<sequence>MTQTDLPSSERSELSGRYTENDITVIVEIFRPPAGDDWRMEVTSLEDQVTEWNESFASAHEAWEEFIYVVNMEGLAVFL</sequence>
<evidence type="ECO:0000313" key="1">
    <source>
        <dbReference type="EMBL" id="MQY45815.1"/>
    </source>
</evidence>
<name>A0A6A8A3P5_9HYPH</name>
<dbReference type="RefSeq" id="WP_153353325.1">
    <property type="nucleotide sequence ID" value="NZ_WIXI01000037.1"/>
</dbReference>
<accession>A0A6A8A3P5</accession>
<organism evidence="1 2">
    <name type="scientific">Endobacterium cereale</name>
    <dbReference type="NCBI Taxonomy" id="2663029"/>
    <lineage>
        <taxon>Bacteria</taxon>
        <taxon>Pseudomonadati</taxon>
        <taxon>Pseudomonadota</taxon>
        <taxon>Alphaproteobacteria</taxon>
        <taxon>Hyphomicrobiales</taxon>
        <taxon>Rhizobiaceae</taxon>
        <taxon>Endobacterium</taxon>
    </lineage>
</organism>
<gene>
    <name evidence="1" type="ORF">GAO09_07050</name>
</gene>
<keyword evidence="2" id="KW-1185">Reference proteome</keyword>
<dbReference type="EMBL" id="WIXI01000037">
    <property type="protein sequence ID" value="MQY45815.1"/>
    <property type="molecule type" value="Genomic_DNA"/>
</dbReference>